<sequence length="132" mass="15306">MKKFIQLVYLVDCETNNGILFTWNQLSRYHLQTPQAPIVCIATYETYRIHDSPLGTNAIVAVLAYSRYDMEDAMSKILDAQYRTKLKGFSLSSFSFSHFLQERESSFPNLSFSPSIPTENPIFHRHQDLFES</sequence>
<gene>
    <name evidence="1" type="ORF">L2E82_03398</name>
</gene>
<organism evidence="1 2">
    <name type="scientific">Cichorium intybus</name>
    <name type="common">Chicory</name>
    <dbReference type="NCBI Taxonomy" id="13427"/>
    <lineage>
        <taxon>Eukaryota</taxon>
        <taxon>Viridiplantae</taxon>
        <taxon>Streptophyta</taxon>
        <taxon>Embryophyta</taxon>
        <taxon>Tracheophyta</taxon>
        <taxon>Spermatophyta</taxon>
        <taxon>Magnoliopsida</taxon>
        <taxon>eudicotyledons</taxon>
        <taxon>Gunneridae</taxon>
        <taxon>Pentapetalae</taxon>
        <taxon>asterids</taxon>
        <taxon>campanulids</taxon>
        <taxon>Asterales</taxon>
        <taxon>Asteraceae</taxon>
        <taxon>Cichorioideae</taxon>
        <taxon>Cichorieae</taxon>
        <taxon>Cichoriinae</taxon>
        <taxon>Cichorium</taxon>
    </lineage>
</organism>
<reference evidence="2" key="1">
    <citation type="journal article" date="2022" name="Mol. Ecol. Resour.">
        <title>The genomes of chicory, endive, great burdock and yacon provide insights into Asteraceae palaeo-polyploidization history and plant inulin production.</title>
        <authorList>
            <person name="Fan W."/>
            <person name="Wang S."/>
            <person name="Wang H."/>
            <person name="Wang A."/>
            <person name="Jiang F."/>
            <person name="Liu H."/>
            <person name="Zhao H."/>
            <person name="Xu D."/>
            <person name="Zhang Y."/>
        </authorList>
    </citation>
    <scope>NUCLEOTIDE SEQUENCE [LARGE SCALE GENOMIC DNA]</scope>
    <source>
        <strain evidence="2">cv. Punajuju</strain>
    </source>
</reference>
<keyword evidence="2" id="KW-1185">Reference proteome</keyword>
<proteinExistence type="predicted"/>
<evidence type="ECO:0000313" key="1">
    <source>
        <dbReference type="EMBL" id="KAI3790395.1"/>
    </source>
</evidence>
<accession>A0ACB9H3T5</accession>
<name>A0ACB9H3T5_CICIN</name>
<reference evidence="1 2" key="2">
    <citation type="journal article" date="2022" name="Mol. Ecol. Resour.">
        <title>The genomes of chicory, endive, great burdock and yacon provide insights into Asteraceae paleo-polyploidization history and plant inulin production.</title>
        <authorList>
            <person name="Fan W."/>
            <person name="Wang S."/>
            <person name="Wang H."/>
            <person name="Wang A."/>
            <person name="Jiang F."/>
            <person name="Liu H."/>
            <person name="Zhao H."/>
            <person name="Xu D."/>
            <person name="Zhang Y."/>
        </authorList>
    </citation>
    <scope>NUCLEOTIDE SEQUENCE [LARGE SCALE GENOMIC DNA]</scope>
    <source>
        <strain evidence="2">cv. Punajuju</strain>
        <tissue evidence="1">Leaves</tissue>
    </source>
</reference>
<comment type="caution">
    <text evidence="1">The sequence shown here is derived from an EMBL/GenBank/DDBJ whole genome shotgun (WGS) entry which is preliminary data.</text>
</comment>
<dbReference type="EMBL" id="CM042009">
    <property type="protein sequence ID" value="KAI3790395.1"/>
    <property type="molecule type" value="Genomic_DNA"/>
</dbReference>
<protein>
    <submittedName>
        <fullName evidence="1">Uncharacterized protein</fullName>
    </submittedName>
</protein>
<evidence type="ECO:0000313" key="2">
    <source>
        <dbReference type="Proteomes" id="UP001055811"/>
    </source>
</evidence>
<dbReference type="Proteomes" id="UP001055811">
    <property type="component" value="Linkage Group LG01"/>
</dbReference>